<proteinExistence type="inferred from homology"/>
<feature type="transmembrane region" description="Helical" evidence="14">
    <location>
        <begin position="63"/>
        <end position="86"/>
    </location>
</feature>
<gene>
    <name evidence="15" type="ORF">WBA_LOCUS3862</name>
</gene>
<evidence type="ECO:0000256" key="2">
    <source>
        <dbReference type="ARBA" id="ARBA00005194"/>
    </source>
</evidence>
<comment type="function">
    <text evidence="14">Catalyzes the third of the four reactions of the long-chain fatty acids elongation cycle. This endoplasmic reticulum-bound enzymatic process, allows the addition of two carbons to the chain of long- and very long-chain fatty acids/VLCFAs per cycle. This enzyme catalyzes the dehydration of the 3-hydroxyacyl-CoA intermediate into trans-2,3-enoyl-CoA, within each cycle of fatty acid elongation. Thereby, it participates to the production of VLCFAs of different chain lengths that are involved in multiple biological processes as precursors of membrane lipids and lipid mediators.</text>
</comment>
<comment type="subcellular location">
    <subcellularLocation>
        <location evidence="14">Endoplasmic reticulum membrane</location>
        <topology evidence="14">Multi-pass membrane protein</topology>
    </subcellularLocation>
    <subcellularLocation>
        <location evidence="1">Membrane</location>
        <topology evidence="1">Multi-pass membrane protein</topology>
    </subcellularLocation>
</comment>
<comment type="catalytic activity">
    <reaction evidence="13 14">
        <text>a very-long-chain (3R)-3-hydroxyacyl-CoA = a very-long-chain (2E)-enoyl-CoA + H2O</text>
        <dbReference type="Rhea" id="RHEA:45812"/>
        <dbReference type="ChEBI" id="CHEBI:15377"/>
        <dbReference type="ChEBI" id="CHEBI:83728"/>
        <dbReference type="ChEBI" id="CHEBI:85440"/>
        <dbReference type="EC" id="4.2.1.134"/>
    </reaction>
</comment>
<dbReference type="Pfam" id="PF04387">
    <property type="entry name" value="PTPLA"/>
    <property type="match status" value="2"/>
</dbReference>
<dbReference type="GO" id="GO:0030497">
    <property type="term" value="P:fatty acid elongation"/>
    <property type="evidence" value="ECO:0007669"/>
    <property type="project" value="TreeGrafter"/>
</dbReference>
<keyword evidence="12 14" id="KW-0456">Lyase</keyword>
<feature type="transmembrane region" description="Helical" evidence="14">
    <location>
        <begin position="92"/>
        <end position="110"/>
    </location>
</feature>
<keyword evidence="14" id="KW-0256">Endoplasmic reticulum</keyword>
<evidence type="ECO:0000256" key="12">
    <source>
        <dbReference type="ARBA" id="ARBA00023239"/>
    </source>
</evidence>
<dbReference type="InterPro" id="IPR007482">
    <property type="entry name" value="Tyr_Pase-like_PTPLA"/>
</dbReference>
<dbReference type="InParanoid" id="A0A3P7DTW5"/>
<feature type="transmembrane region" description="Helical" evidence="14">
    <location>
        <begin position="136"/>
        <end position="158"/>
    </location>
</feature>
<keyword evidence="5 14" id="KW-0444">Lipid biosynthesis</keyword>
<evidence type="ECO:0000256" key="7">
    <source>
        <dbReference type="ARBA" id="ARBA00022832"/>
    </source>
</evidence>
<evidence type="ECO:0000256" key="8">
    <source>
        <dbReference type="ARBA" id="ARBA00022989"/>
    </source>
</evidence>
<dbReference type="AlphaFoldDB" id="A0A3P7DTW5"/>
<accession>A0A3P7DTW5</accession>
<evidence type="ECO:0000256" key="1">
    <source>
        <dbReference type="ARBA" id="ARBA00004141"/>
    </source>
</evidence>
<dbReference type="Proteomes" id="UP000270924">
    <property type="component" value="Unassembled WGS sequence"/>
</dbReference>
<keyword evidence="10 14" id="KW-0472">Membrane</keyword>
<evidence type="ECO:0000256" key="3">
    <source>
        <dbReference type="ARBA" id="ARBA00007811"/>
    </source>
</evidence>
<keyword evidence="11 14" id="KW-0275">Fatty acid biosynthesis</keyword>
<evidence type="ECO:0000256" key="9">
    <source>
        <dbReference type="ARBA" id="ARBA00023098"/>
    </source>
</evidence>
<evidence type="ECO:0000256" key="11">
    <source>
        <dbReference type="ARBA" id="ARBA00023160"/>
    </source>
</evidence>
<evidence type="ECO:0000313" key="15">
    <source>
        <dbReference type="EMBL" id="VDM10476.1"/>
    </source>
</evidence>
<feature type="transmembrane region" description="Helical" evidence="14">
    <location>
        <begin position="250"/>
        <end position="269"/>
    </location>
</feature>
<evidence type="ECO:0000256" key="6">
    <source>
        <dbReference type="ARBA" id="ARBA00022692"/>
    </source>
</evidence>
<dbReference type="GO" id="GO:0042761">
    <property type="term" value="P:very long-chain fatty acid biosynthetic process"/>
    <property type="evidence" value="ECO:0007669"/>
    <property type="project" value="TreeGrafter"/>
</dbReference>
<comment type="pathway">
    <text evidence="2 14">Lipid metabolism; fatty acid biosynthesis.</text>
</comment>
<dbReference type="PANTHER" id="PTHR11035">
    <property type="entry name" value="VERY-LONG-CHAIN (3R)-3-HYDROXYACYL-COA DEHYDRATASE"/>
    <property type="match status" value="1"/>
</dbReference>
<dbReference type="PANTHER" id="PTHR11035:SF3">
    <property type="entry name" value="VERY-LONG-CHAIN (3R)-3-HYDROXYACYL-COA DEHYDRATASE"/>
    <property type="match status" value="1"/>
</dbReference>
<keyword evidence="9 14" id="KW-0443">Lipid metabolism</keyword>
<dbReference type="EMBL" id="UYWW01001419">
    <property type="protein sequence ID" value="VDM10476.1"/>
    <property type="molecule type" value="Genomic_DNA"/>
</dbReference>
<evidence type="ECO:0000256" key="4">
    <source>
        <dbReference type="ARBA" id="ARBA00013122"/>
    </source>
</evidence>
<keyword evidence="6 14" id="KW-0812">Transmembrane</keyword>
<evidence type="ECO:0000313" key="16">
    <source>
        <dbReference type="Proteomes" id="UP000270924"/>
    </source>
</evidence>
<sequence length="282" mass="32535">MWYTLRGLLRNESYEQLYQACELELQIFQSAAILEIVHAAACFVRSPVGTTTMQVFSRVSLVFILYKVVSAQASIGVLFFLIAWSVTEIIRYSYYGLALINAVSYIHTWLRQGGKFCVKFSHAWEKFVTLFNVFRYSLFIMLYPLGVCGELLVILAALPEVATKKHLTVELPNLCNIGFSFWWYLIAYIILYIPGIILFGQIMGFRKCTCICLSSEKKFFQWKPTKSTVNFTVNFCDFLHVNRRMEYDKFISPSGFILVVTSTFSLLFIKLSLCLNNVVCLW</sequence>
<evidence type="ECO:0000256" key="10">
    <source>
        <dbReference type="ARBA" id="ARBA00023136"/>
    </source>
</evidence>
<feature type="transmembrane region" description="Helical" evidence="14">
    <location>
        <begin position="181"/>
        <end position="199"/>
    </location>
</feature>
<evidence type="ECO:0000256" key="14">
    <source>
        <dbReference type="RuleBase" id="RU363109"/>
    </source>
</evidence>
<dbReference type="GO" id="GO:0102158">
    <property type="term" value="F:very-long-chain (3R)-3-hydroxyacyl-CoA dehydratase activity"/>
    <property type="evidence" value="ECO:0007669"/>
    <property type="project" value="UniProtKB-EC"/>
</dbReference>
<evidence type="ECO:0000256" key="13">
    <source>
        <dbReference type="ARBA" id="ARBA00036671"/>
    </source>
</evidence>
<reference evidence="15 16" key="1">
    <citation type="submission" date="2018-11" db="EMBL/GenBank/DDBJ databases">
        <authorList>
            <consortium name="Pathogen Informatics"/>
        </authorList>
    </citation>
    <scope>NUCLEOTIDE SEQUENCE [LARGE SCALE GENOMIC DNA]</scope>
</reference>
<name>A0A3P7DTW5_WUCBA</name>
<dbReference type="FunCoup" id="A0A3P7DTW5">
    <property type="interactions" value="1594"/>
</dbReference>
<keyword evidence="16" id="KW-1185">Reference proteome</keyword>
<dbReference type="UniPathway" id="UPA00094"/>
<evidence type="ECO:0000256" key="5">
    <source>
        <dbReference type="ARBA" id="ARBA00022516"/>
    </source>
</evidence>
<comment type="similarity">
    <text evidence="3 14">Belongs to the very long-chain fatty acids dehydratase HACD family.</text>
</comment>
<dbReference type="GO" id="GO:0005789">
    <property type="term" value="C:endoplasmic reticulum membrane"/>
    <property type="evidence" value="ECO:0007669"/>
    <property type="project" value="UniProtKB-SubCell"/>
</dbReference>
<dbReference type="OrthoDB" id="46988at2759"/>
<protein>
    <recommendedName>
        <fullName evidence="4 14">Very-long-chain (3R)-3-hydroxyacyl-CoA dehydratase</fullName>
        <ecNumber evidence="4 14">4.2.1.134</ecNumber>
    </recommendedName>
</protein>
<organism evidence="15 16">
    <name type="scientific">Wuchereria bancrofti</name>
    <dbReference type="NCBI Taxonomy" id="6293"/>
    <lineage>
        <taxon>Eukaryota</taxon>
        <taxon>Metazoa</taxon>
        <taxon>Ecdysozoa</taxon>
        <taxon>Nematoda</taxon>
        <taxon>Chromadorea</taxon>
        <taxon>Rhabditida</taxon>
        <taxon>Spirurina</taxon>
        <taxon>Spiruromorpha</taxon>
        <taxon>Filarioidea</taxon>
        <taxon>Onchocercidae</taxon>
        <taxon>Wuchereria</taxon>
    </lineage>
</organism>
<keyword evidence="7 14" id="KW-0276">Fatty acid metabolism</keyword>
<dbReference type="GO" id="GO:0030148">
    <property type="term" value="P:sphingolipid biosynthetic process"/>
    <property type="evidence" value="ECO:0007669"/>
    <property type="project" value="TreeGrafter"/>
</dbReference>
<dbReference type="EC" id="4.2.1.134" evidence="4 14"/>
<keyword evidence="8 14" id="KW-1133">Transmembrane helix</keyword>